<evidence type="ECO:0000313" key="3">
    <source>
        <dbReference type="EMBL" id="NSG85713.1"/>
    </source>
</evidence>
<dbReference type="Pfam" id="PF19909">
    <property type="entry name" value="DUF6382"/>
    <property type="match status" value="1"/>
</dbReference>
<feature type="transmembrane region" description="Helical" evidence="1">
    <location>
        <begin position="255"/>
        <end position="278"/>
    </location>
</feature>
<dbReference type="InterPro" id="IPR008984">
    <property type="entry name" value="SMAD_FHA_dom_sf"/>
</dbReference>
<organism evidence="3 4">
    <name type="scientific">Blautia faecis</name>
    <dbReference type="NCBI Taxonomy" id="871665"/>
    <lineage>
        <taxon>Bacteria</taxon>
        <taxon>Bacillati</taxon>
        <taxon>Bacillota</taxon>
        <taxon>Clostridia</taxon>
        <taxon>Lachnospirales</taxon>
        <taxon>Lachnospiraceae</taxon>
        <taxon>Blautia</taxon>
    </lineage>
</organism>
<dbReference type="RefSeq" id="WP_148462199.1">
    <property type="nucleotide sequence ID" value="NZ_JAAINN010000004.1"/>
</dbReference>
<dbReference type="SMART" id="SM00240">
    <property type="entry name" value="FHA"/>
    <property type="match status" value="1"/>
</dbReference>
<sequence>MKSEYKRDINGNYLVLYENEEPDTSSYQMRMLVGNSIPSILKCRVQGVDGQFMVCYDITSKQSLLSLYEEKKMGYEDLQMILGGFVQVMEDMSEYLLNPCRLVLKPEYMYVDVEKRQIYFCYLPGYDEDVRQKFQELTEYILPILDHEDSKAVMLGYGIYRRALEDSFHLEYIKKELYQDREEIEKTVGSSILQESGTITEKRCNSDGSEKIDLFENYGESKEEKPQEEHLEELLWEEELSEKKKKDVGGTSKGFLIWCVAAGFFALVVVAAETLGYLPRVSMQVILGVAAGIMVIGMLCTWGVSVIKNKNCIRHEKKGHLEIQNKRENKKVSEDSGKDKVNFKDSIERNTTSMQNTAEVLHQKEKISISQKNCGETVVLSANIVTGPATLVSREPGELATIYLQNELTVIGKMENAADAVIELPTVSRIHAKIRKREGEYYLTDLNSRNGTSVNGKILKGDEEYCLQDQDQIDFAQARYVFLK</sequence>
<dbReference type="Proteomes" id="UP001644719">
    <property type="component" value="Unassembled WGS sequence"/>
</dbReference>
<evidence type="ECO:0000256" key="1">
    <source>
        <dbReference type="SAM" id="Phobius"/>
    </source>
</evidence>
<dbReference type="InterPro" id="IPR045962">
    <property type="entry name" value="DUF6382"/>
</dbReference>
<dbReference type="InterPro" id="IPR050923">
    <property type="entry name" value="Cell_Proc_Reg/RNA_Proc"/>
</dbReference>
<keyword evidence="1" id="KW-0812">Transmembrane</keyword>
<feature type="domain" description="FHA" evidence="2">
    <location>
        <begin position="409"/>
        <end position="459"/>
    </location>
</feature>
<keyword evidence="4" id="KW-1185">Reference proteome</keyword>
<feature type="transmembrane region" description="Helical" evidence="1">
    <location>
        <begin position="284"/>
        <end position="307"/>
    </location>
</feature>
<dbReference type="SUPFAM" id="SSF49879">
    <property type="entry name" value="SMAD/FHA domain"/>
    <property type="match status" value="1"/>
</dbReference>
<dbReference type="Pfam" id="PF00498">
    <property type="entry name" value="FHA"/>
    <property type="match status" value="1"/>
</dbReference>
<dbReference type="PROSITE" id="PS50006">
    <property type="entry name" value="FHA_DOMAIN"/>
    <property type="match status" value="1"/>
</dbReference>
<keyword evidence="1" id="KW-1133">Transmembrane helix</keyword>
<gene>
    <name evidence="3" type="ORF">G5B17_09745</name>
</gene>
<comment type="caution">
    <text evidence="3">The sequence shown here is derived from an EMBL/GenBank/DDBJ whole genome shotgun (WGS) entry which is preliminary data.</text>
</comment>
<dbReference type="PANTHER" id="PTHR23308">
    <property type="entry name" value="NUCLEAR INHIBITOR OF PROTEIN PHOSPHATASE-1"/>
    <property type="match status" value="1"/>
</dbReference>
<protein>
    <submittedName>
        <fullName evidence="3">FHA domain-containing protein</fullName>
    </submittedName>
</protein>
<accession>A0ABX2H6I0</accession>
<name>A0ABX2H6I0_9FIRM</name>
<dbReference type="Gene3D" id="2.60.200.20">
    <property type="match status" value="1"/>
</dbReference>
<reference evidence="3 4" key="1">
    <citation type="journal article" date="2020" name="Cell Host Microbe">
        <title>Functional and Genomic Variation between Human-Derived Isolates of Lachnospiraceae Reveals Inter- and Intra-Species Diversity.</title>
        <authorList>
            <person name="Sorbara M.T."/>
            <person name="Littmann E.R."/>
            <person name="Fontana E."/>
            <person name="Moody T.U."/>
            <person name="Kohout C.E."/>
            <person name="Gjonbalaj M."/>
            <person name="Eaton V."/>
            <person name="Seok R."/>
            <person name="Leiner I.M."/>
            <person name="Pamer E.G."/>
        </authorList>
    </citation>
    <scope>NUCLEOTIDE SEQUENCE [LARGE SCALE GENOMIC DNA]</scope>
    <source>
        <strain evidence="3 4">MSK.17.74</strain>
    </source>
</reference>
<dbReference type="EMBL" id="JAAITS010000024">
    <property type="protein sequence ID" value="NSG85713.1"/>
    <property type="molecule type" value="Genomic_DNA"/>
</dbReference>
<keyword evidence="1" id="KW-0472">Membrane</keyword>
<dbReference type="InterPro" id="IPR000253">
    <property type="entry name" value="FHA_dom"/>
</dbReference>
<dbReference type="CDD" id="cd00060">
    <property type="entry name" value="FHA"/>
    <property type="match status" value="1"/>
</dbReference>
<proteinExistence type="predicted"/>
<evidence type="ECO:0000259" key="2">
    <source>
        <dbReference type="PROSITE" id="PS50006"/>
    </source>
</evidence>
<evidence type="ECO:0000313" key="4">
    <source>
        <dbReference type="Proteomes" id="UP001644719"/>
    </source>
</evidence>